<evidence type="ECO:0000313" key="3">
    <source>
        <dbReference type="Proteomes" id="UP001163046"/>
    </source>
</evidence>
<organism evidence="2 3">
    <name type="scientific">Desmophyllum pertusum</name>
    <dbReference type="NCBI Taxonomy" id="174260"/>
    <lineage>
        <taxon>Eukaryota</taxon>
        <taxon>Metazoa</taxon>
        <taxon>Cnidaria</taxon>
        <taxon>Anthozoa</taxon>
        <taxon>Hexacorallia</taxon>
        <taxon>Scleractinia</taxon>
        <taxon>Caryophylliina</taxon>
        <taxon>Caryophylliidae</taxon>
        <taxon>Desmophyllum</taxon>
    </lineage>
</organism>
<comment type="caution">
    <text evidence="2">The sequence shown here is derived from an EMBL/GenBank/DDBJ whole genome shotgun (WGS) entry which is preliminary data.</text>
</comment>
<evidence type="ECO:0000313" key="2">
    <source>
        <dbReference type="EMBL" id="KAJ7375265.1"/>
    </source>
</evidence>
<name>A0A9W9Z5E5_9CNID</name>
<dbReference type="AlphaFoldDB" id="A0A9W9Z5E5"/>
<protein>
    <recommendedName>
        <fullName evidence="1">DUF6589 domain-containing protein</fullName>
    </recommendedName>
</protein>
<keyword evidence="3" id="KW-1185">Reference proteome</keyword>
<feature type="domain" description="DUF6589" evidence="1">
    <location>
        <begin position="111"/>
        <end position="309"/>
    </location>
</feature>
<proteinExistence type="predicted"/>
<dbReference type="Proteomes" id="UP001163046">
    <property type="component" value="Unassembled WGS sequence"/>
</dbReference>
<dbReference type="InterPro" id="IPR046496">
    <property type="entry name" value="DUF6589"/>
</dbReference>
<dbReference type="EMBL" id="MU826826">
    <property type="protein sequence ID" value="KAJ7375265.1"/>
    <property type="molecule type" value="Genomic_DNA"/>
</dbReference>
<dbReference type="OrthoDB" id="5984493at2759"/>
<accession>A0A9W9Z5E5</accession>
<gene>
    <name evidence="2" type="ORF">OS493_002012</name>
</gene>
<dbReference type="Pfam" id="PF20231">
    <property type="entry name" value="DUF6589"/>
    <property type="match status" value="1"/>
</dbReference>
<evidence type="ECO:0000259" key="1">
    <source>
        <dbReference type="Pfam" id="PF20231"/>
    </source>
</evidence>
<reference evidence="2" key="1">
    <citation type="submission" date="2023-01" db="EMBL/GenBank/DDBJ databases">
        <title>Genome assembly of the deep-sea coral Lophelia pertusa.</title>
        <authorList>
            <person name="Herrera S."/>
            <person name="Cordes E."/>
        </authorList>
    </citation>
    <scope>NUCLEOTIDE SEQUENCE</scope>
    <source>
        <strain evidence="2">USNM1676648</strain>
        <tissue evidence="2">Polyp</tissue>
    </source>
</reference>
<sequence>MLAFFSPFLTQLQERLNKLGVCLSHGRRDTLLKLLGGHFADKVVERIKSGRVFRGTGDNWDLKVFRGHMRKDVQNEDLHLFASNLIENRLTFSHLPNVHPKGDVAESVNQNGTPKYFREKFNRRNATPAKVLDSFEGSEELFLSVGRAYIVTAALSFLGMASVEEDPWEMFGGNLFWDQTEENKKKYFDDAFGEFINEYLLQKNFSTNGEEEDYVTNYVLCCIFLAILILQLKDTAAEADGERNLINQKLLLSVFKSMGAYSKYALEMFVSIAQIECMLTPRLSEEFKWGFFDNWRGGAGNNIEDDMAQD</sequence>